<dbReference type="InterPro" id="IPR000014">
    <property type="entry name" value="PAS"/>
</dbReference>
<dbReference type="SMART" id="SM00387">
    <property type="entry name" value="HATPase_c"/>
    <property type="match status" value="1"/>
</dbReference>
<dbReference type="Gene3D" id="3.30.450.20">
    <property type="entry name" value="PAS domain"/>
    <property type="match status" value="3"/>
</dbReference>
<dbReference type="Proteomes" id="UP001380365">
    <property type="component" value="Unassembled WGS sequence"/>
</dbReference>
<dbReference type="SMART" id="SM00091">
    <property type="entry name" value="PAS"/>
    <property type="match status" value="2"/>
</dbReference>
<keyword evidence="7" id="KW-0547">Nucleotide-binding</keyword>
<dbReference type="Gene3D" id="1.10.287.130">
    <property type="match status" value="1"/>
</dbReference>
<dbReference type="InterPro" id="IPR036890">
    <property type="entry name" value="HATPase_C_sf"/>
</dbReference>
<feature type="domain" description="PAC" evidence="14">
    <location>
        <begin position="833"/>
        <end position="885"/>
    </location>
</feature>
<evidence type="ECO:0000313" key="15">
    <source>
        <dbReference type="EMBL" id="MEJ5094927.1"/>
    </source>
</evidence>
<dbReference type="CDD" id="cd16922">
    <property type="entry name" value="HATPase_EvgS-ArcB-TorS-like"/>
    <property type="match status" value="1"/>
</dbReference>
<dbReference type="SUPFAM" id="SSF52172">
    <property type="entry name" value="CheY-like"/>
    <property type="match status" value="1"/>
</dbReference>
<dbReference type="CDD" id="cd00130">
    <property type="entry name" value="PAS"/>
    <property type="match status" value="2"/>
</dbReference>
<evidence type="ECO:0000256" key="5">
    <source>
        <dbReference type="ARBA" id="ARBA00022643"/>
    </source>
</evidence>
<dbReference type="Pfam" id="PF07536">
    <property type="entry name" value="HWE_HK"/>
    <property type="match status" value="1"/>
</dbReference>
<evidence type="ECO:0000256" key="2">
    <source>
        <dbReference type="ARBA" id="ARBA00012438"/>
    </source>
</evidence>
<sequence length="1198" mass="131420">MSDPVPLRSRSAEELFAGPGEIRALGRVIDWSGTPLGPVERWPQSLRSTVRTLLSSQYPMVLTWGDAFTQIYNDAYSKLIGDRHPAGLGNDIRITLAEAWDTLGPMIDRVMRTGLANWTAALPLEMHRSGYREEAYFSVSHAPAEDDDGNIVGMLAVCSEVTEQLVSERRLRLLRELGARAGEAREPAEAARDLVETMAEHPLDVPFAAIYLCEGDELIRTAAVGIPEHSVAAPPRMHQGAGAVWPVAAALRGQVTPVDDVQTLVPLVGGPYADPVRCALVLPITGVQGTALGVIIAGVSPNRSLDEGYRSFFELLAGQVSVAMRNARAREDERRRAEELAELDRAKTAFFSNVSHEFRTPLTLLLGPLEDALADSPDRLPAHRGELEMAHRNALRLLRLVNALLDFSRVEADRAEASFELVDLAALTADLSSNFRSAMEKAGLDFTVDVQPLPRPVAVDRSMYETIVLNLLSNAFKFTHQGSVRVRLAALDDGVELTVTDTGEGVAAEELPRLFERFHRIEGQNARSHEGSGIGLALVQKLVQLHGGTISAKSEGPGRGATFRVTLPYGRTIGDTAASATGSTRADAYVEEALRWLPGEAAASRTPLPDARPHLLLADDNADMRAYVERLLRDDYEVTAVANGTEALAAAKRMAPDLVLSDIMMPGLDGFALLRELRADPATAAVPIIFLSARAGEEARVESLEAGADDHIVKPFNAQELRARVAGAIRLADLRGEAASRERVLEAKLATSQAKAALADSEEQLRMLADALPVLITHVDKDLRYRFVNRTFEQWFDRRRENVIGQSVFDVVDPETLAQGRANIDGVLAGEHLSFEQELIFPDGVRRIVQAEYLPQLTSDGQTEGFYSLVQDVSATREQARLLADNERRMRTVLEAVSDGFYAIDADWRLILFNRAAERHFDRSRDEVLGRVMWNVFPEVAGTPFEDVLRRTMIDRVGSRQEMRSVLRPDRFVEIRTAPKEGGGIAVSFSDVTERKEAERHRELLVNELNHRVKNTLAVVQSLAVQSFRDERVPDHARRAFEGRLLALSDAHNLLTRESWASAPLRQIIENALRPFGGANRFDYAGPDLRIGSKASVSLALALHELCTNAAKYGALSQEGGRARIDCSVEQGEPPVFHLCWEEQGGPSVTPPSGRGFGSRLIERGLAAEIGGIVRLRYPPTGVVCEIEAPLPNMEGQE</sequence>
<keyword evidence="16" id="KW-1185">Reference proteome</keyword>
<dbReference type="InterPro" id="IPR003594">
    <property type="entry name" value="HATPase_dom"/>
</dbReference>
<evidence type="ECO:0000259" key="12">
    <source>
        <dbReference type="PROSITE" id="PS50110"/>
    </source>
</evidence>
<dbReference type="PANTHER" id="PTHR43547:SF2">
    <property type="entry name" value="HYBRID SIGNAL TRANSDUCTION HISTIDINE KINASE C"/>
    <property type="match status" value="1"/>
</dbReference>
<evidence type="ECO:0000313" key="16">
    <source>
        <dbReference type="Proteomes" id="UP001380365"/>
    </source>
</evidence>
<dbReference type="Gene3D" id="3.40.50.2300">
    <property type="match status" value="1"/>
</dbReference>
<dbReference type="Gene3D" id="3.30.450.40">
    <property type="match status" value="1"/>
</dbReference>
<dbReference type="NCBIfam" id="TIGR00229">
    <property type="entry name" value="sensory_box"/>
    <property type="match status" value="2"/>
</dbReference>
<dbReference type="SUPFAM" id="SSF55785">
    <property type="entry name" value="PYP-like sensor domain (PAS domain)"/>
    <property type="match status" value="2"/>
</dbReference>
<dbReference type="InterPro" id="IPR036097">
    <property type="entry name" value="HisK_dim/P_sf"/>
</dbReference>
<dbReference type="Pfam" id="PF00512">
    <property type="entry name" value="HisKA"/>
    <property type="match status" value="1"/>
</dbReference>
<dbReference type="InterPro" id="IPR001789">
    <property type="entry name" value="Sig_transdc_resp-reg_receiver"/>
</dbReference>
<feature type="domain" description="PAS" evidence="13">
    <location>
        <begin position="886"/>
        <end position="931"/>
    </location>
</feature>
<dbReference type="InterPro" id="IPR003661">
    <property type="entry name" value="HisK_dim/P_dom"/>
</dbReference>
<dbReference type="InterPro" id="IPR011102">
    <property type="entry name" value="Sig_transdc_His_kinase_HWE"/>
</dbReference>
<gene>
    <name evidence="15" type="ORF">WH159_10300</name>
</gene>
<evidence type="ECO:0000256" key="6">
    <source>
        <dbReference type="ARBA" id="ARBA00022679"/>
    </source>
</evidence>
<dbReference type="Gene3D" id="3.30.565.10">
    <property type="entry name" value="Histidine kinase-like ATPase, C-terminal domain"/>
    <property type="match status" value="2"/>
</dbReference>
<feature type="domain" description="PAS" evidence="13">
    <location>
        <begin position="761"/>
        <end position="831"/>
    </location>
</feature>
<evidence type="ECO:0000256" key="1">
    <source>
        <dbReference type="ARBA" id="ARBA00000085"/>
    </source>
</evidence>
<dbReference type="SMART" id="SM00388">
    <property type="entry name" value="HisKA"/>
    <property type="match status" value="1"/>
</dbReference>
<dbReference type="SMART" id="SM00911">
    <property type="entry name" value="HWE_HK"/>
    <property type="match status" value="1"/>
</dbReference>
<proteinExistence type="predicted"/>
<comment type="caution">
    <text evidence="15">The sequence shown here is derived from an EMBL/GenBank/DDBJ whole genome shotgun (WGS) entry which is preliminary data.</text>
</comment>
<dbReference type="Pfam" id="PF02518">
    <property type="entry name" value="HATPase_c"/>
    <property type="match status" value="1"/>
</dbReference>
<evidence type="ECO:0000256" key="10">
    <source>
        <dbReference type="PROSITE-ProRule" id="PRU00169"/>
    </source>
</evidence>
<dbReference type="InterPro" id="IPR003018">
    <property type="entry name" value="GAF"/>
</dbReference>
<evidence type="ECO:0000256" key="7">
    <source>
        <dbReference type="ARBA" id="ARBA00022741"/>
    </source>
</evidence>
<dbReference type="InterPro" id="IPR029016">
    <property type="entry name" value="GAF-like_dom_sf"/>
</dbReference>
<dbReference type="SUPFAM" id="SSF47384">
    <property type="entry name" value="Homodimeric domain of signal transducing histidine kinase"/>
    <property type="match status" value="1"/>
</dbReference>
<dbReference type="SUPFAM" id="SSF55781">
    <property type="entry name" value="GAF domain-like"/>
    <property type="match status" value="1"/>
</dbReference>
<evidence type="ECO:0000256" key="3">
    <source>
        <dbReference type="ARBA" id="ARBA00022553"/>
    </source>
</evidence>
<name>A0ABU8Q5B6_9SPHN</name>
<evidence type="ECO:0000259" key="11">
    <source>
        <dbReference type="PROSITE" id="PS50109"/>
    </source>
</evidence>
<dbReference type="SUPFAM" id="SSF55874">
    <property type="entry name" value="ATPase domain of HSP90 chaperone/DNA topoisomerase II/histidine kinase"/>
    <property type="match status" value="1"/>
</dbReference>
<evidence type="ECO:0000259" key="14">
    <source>
        <dbReference type="PROSITE" id="PS50113"/>
    </source>
</evidence>
<evidence type="ECO:0000256" key="8">
    <source>
        <dbReference type="ARBA" id="ARBA00022777"/>
    </source>
</evidence>
<feature type="modified residue" description="4-aspartylphosphate" evidence="10">
    <location>
        <position position="662"/>
    </location>
</feature>
<accession>A0ABU8Q5B6</accession>
<dbReference type="InterPro" id="IPR013656">
    <property type="entry name" value="PAS_4"/>
</dbReference>
<dbReference type="PANTHER" id="PTHR43547">
    <property type="entry name" value="TWO-COMPONENT HISTIDINE KINASE"/>
    <property type="match status" value="1"/>
</dbReference>
<feature type="domain" description="Histidine kinase" evidence="11">
    <location>
        <begin position="353"/>
        <end position="571"/>
    </location>
</feature>
<evidence type="ECO:0000259" key="13">
    <source>
        <dbReference type="PROSITE" id="PS50112"/>
    </source>
</evidence>
<dbReference type="InterPro" id="IPR011006">
    <property type="entry name" value="CheY-like_superfamily"/>
</dbReference>
<reference evidence="15 16" key="1">
    <citation type="submission" date="2023-12" db="EMBL/GenBank/DDBJ databases">
        <title>Gut-associated functions are favored during microbiome assembly across C. elegans life.</title>
        <authorList>
            <person name="Zimmermann J."/>
        </authorList>
    </citation>
    <scope>NUCLEOTIDE SEQUENCE [LARGE SCALE GENOMIC DNA]</scope>
    <source>
        <strain evidence="15 16">JUb134</strain>
    </source>
</reference>
<keyword evidence="3 10" id="KW-0597">Phosphoprotein</keyword>
<keyword evidence="8" id="KW-0418">Kinase</keyword>
<keyword evidence="6" id="KW-0808">Transferase</keyword>
<dbReference type="Pfam" id="PF13185">
    <property type="entry name" value="GAF_2"/>
    <property type="match status" value="1"/>
</dbReference>
<dbReference type="InterPro" id="IPR004358">
    <property type="entry name" value="Sig_transdc_His_kin-like_C"/>
</dbReference>
<dbReference type="EMBL" id="JBBGZA010000001">
    <property type="protein sequence ID" value="MEJ5094927.1"/>
    <property type="molecule type" value="Genomic_DNA"/>
</dbReference>
<feature type="domain" description="Response regulatory" evidence="12">
    <location>
        <begin position="614"/>
        <end position="729"/>
    </location>
</feature>
<dbReference type="CDD" id="cd00082">
    <property type="entry name" value="HisKA"/>
    <property type="match status" value="1"/>
</dbReference>
<dbReference type="InterPro" id="IPR000700">
    <property type="entry name" value="PAS-assoc_C"/>
</dbReference>
<dbReference type="EC" id="2.7.13.3" evidence="2"/>
<dbReference type="PROSITE" id="PS50109">
    <property type="entry name" value="HIS_KIN"/>
    <property type="match status" value="1"/>
</dbReference>
<comment type="catalytic activity">
    <reaction evidence="1">
        <text>ATP + protein L-histidine = ADP + protein N-phospho-L-histidine.</text>
        <dbReference type="EC" id="2.7.13.3"/>
    </reaction>
</comment>
<dbReference type="PROSITE" id="PS50112">
    <property type="entry name" value="PAS"/>
    <property type="match status" value="2"/>
</dbReference>
<dbReference type="PROSITE" id="PS50113">
    <property type="entry name" value="PAC"/>
    <property type="match status" value="1"/>
</dbReference>
<keyword evidence="4" id="KW-0285">Flavoprotein</keyword>
<evidence type="ECO:0000256" key="9">
    <source>
        <dbReference type="ARBA" id="ARBA00022840"/>
    </source>
</evidence>
<dbReference type="InterPro" id="IPR005467">
    <property type="entry name" value="His_kinase_dom"/>
</dbReference>
<protein>
    <recommendedName>
        <fullName evidence="2">histidine kinase</fullName>
        <ecNumber evidence="2">2.7.13.3</ecNumber>
    </recommendedName>
</protein>
<dbReference type="InterPro" id="IPR035965">
    <property type="entry name" value="PAS-like_dom_sf"/>
</dbReference>
<organism evidence="15 16">
    <name type="scientific">Sphingomonas molluscorum</name>
    <dbReference type="NCBI Taxonomy" id="418184"/>
    <lineage>
        <taxon>Bacteria</taxon>
        <taxon>Pseudomonadati</taxon>
        <taxon>Pseudomonadota</taxon>
        <taxon>Alphaproteobacteria</taxon>
        <taxon>Sphingomonadales</taxon>
        <taxon>Sphingomonadaceae</taxon>
        <taxon>Sphingomonas</taxon>
    </lineage>
</organism>
<dbReference type="PRINTS" id="PR00344">
    <property type="entry name" value="BCTRLSENSOR"/>
</dbReference>
<dbReference type="PROSITE" id="PS50110">
    <property type="entry name" value="RESPONSE_REGULATORY"/>
    <property type="match status" value="1"/>
</dbReference>
<dbReference type="CDD" id="cd17574">
    <property type="entry name" value="REC_OmpR"/>
    <property type="match status" value="1"/>
</dbReference>
<evidence type="ECO:0000256" key="4">
    <source>
        <dbReference type="ARBA" id="ARBA00022630"/>
    </source>
</evidence>
<dbReference type="Pfam" id="PF00072">
    <property type="entry name" value="Response_reg"/>
    <property type="match status" value="1"/>
</dbReference>
<keyword evidence="5" id="KW-0288">FMN</keyword>
<dbReference type="Pfam" id="PF08448">
    <property type="entry name" value="PAS_4"/>
    <property type="match status" value="2"/>
</dbReference>
<keyword evidence="9" id="KW-0067">ATP-binding</keyword>
<dbReference type="SMART" id="SM00448">
    <property type="entry name" value="REC"/>
    <property type="match status" value="1"/>
</dbReference>